<feature type="domain" description="CENP-V/GFA" evidence="5">
    <location>
        <begin position="5"/>
        <end position="104"/>
    </location>
</feature>
<reference evidence="6 7" key="1">
    <citation type="submission" date="2024-07" db="EMBL/GenBank/DDBJ databases">
        <title>Marimonas sp.nov., isolated from tidal-flat sediment.</title>
        <authorList>
            <person name="Jayan J.N."/>
            <person name="Lee S.S."/>
        </authorList>
    </citation>
    <scope>NUCLEOTIDE SEQUENCE [LARGE SCALE GENOMIC DNA]</scope>
    <source>
        <strain evidence="6 7">MJW-29</strain>
    </source>
</reference>
<dbReference type="InterPro" id="IPR011057">
    <property type="entry name" value="Mss4-like_sf"/>
</dbReference>
<comment type="caution">
    <text evidence="6">The sequence shown here is derived from an EMBL/GenBank/DDBJ whole genome shotgun (WGS) entry which is preliminary data.</text>
</comment>
<comment type="similarity">
    <text evidence="1">Belongs to the Gfa family.</text>
</comment>
<evidence type="ECO:0000256" key="3">
    <source>
        <dbReference type="ARBA" id="ARBA00022833"/>
    </source>
</evidence>
<dbReference type="PROSITE" id="PS51891">
    <property type="entry name" value="CENP_V_GFA"/>
    <property type="match status" value="1"/>
</dbReference>
<keyword evidence="7" id="KW-1185">Reference proteome</keyword>
<evidence type="ECO:0000259" key="5">
    <source>
        <dbReference type="PROSITE" id="PS51891"/>
    </source>
</evidence>
<proteinExistence type="inferred from homology"/>
<keyword evidence="4" id="KW-0456">Lyase</keyword>
<dbReference type="PANTHER" id="PTHR33337">
    <property type="entry name" value="GFA DOMAIN-CONTAINING PROTEIN"/>
    <property type="match status" value="1"/>
</dbReference>
<evidence type="ECO:0000313" key="6">
    <source>
        <dbReference type="EMBL" id="MEW9920083.1"/>
    </source>
</evidence>
<evidence type="ECO:0000256" key="4">
    <source>
        <dbReference type="ARBA" id="ARBA00023239"/>
    </source>
</evidence>
<dbReference type="RefSeq" id="WP_367877779.1">
    <property type="nucleotide sequence ID" value="NZ_JBFNXX010000006.1"/>
</dbReference>
<evidence type="ECO:0000256" key="2">
    <source>
        <dbReference type="ARBA" id="ARBA00022723"/>
    </source>
</evidence>
<evidence type="ECO:0000256" key="1">
    <source>
        <dbReference type="ARBA" id="ARBA00005495"/>
    </source>
</evidence>
<dbReference type="InterPro" id="IPR006913">
    <property type="entry name" value="CENP-V/GFA"/>
</dbReference>
<dbReference type="Pfam" id="PF04828">
    <property type="entry name" value="GFA"/>
    <property type="match status" value="1"/>
</dbReference>
<dbReference type="PANTHER" id="PTHR33337:SF40">
    <property type="entry name" value="CENP-V_GFA DOMAIN-CONTAINING PROTEIN-RELATED"/>
    <property type="match status" value="1"/>
</dbReference>
<organism evidence="6 7">
    <name type="scientific">Sulfitobacter sediminis</name>
    <dbReference type="NCBI Taxonomy" id="3234186"/>
    <lineage>
        <taxon>Bacteria</taxon>
        <taxon>Pseudomonadati</taxon>
        <taxon>Pseudomonadota</taxon>
        <taxon>Alphaproteobacteria</taxon>
        <taxon>Rhodobacterales</taxon>
        <taxon>Roseobacteraceae</taxon>
        <taxon>Sulfitobacter</taxon>
    </lineage>
</organism>
<sequence length="142" mass="15446">MSEQIRGHCLCGAVTVTSTMDKPALRACHCDMCRQQNSGAFMSISNDPQDVTVTGEIKVYRSSEWAERAFCPICGSTLWYSTVHDGARHLSAGLFENAGGAPLKLEFFADKCPEGYRFEGAHKRLSTDETIAMFGAQAGDDA</sequence>
<protein>
    <submittedName>
        <fullName evidence="6">GFA family protein</fullName>
    </submittedName>
</protein>
<dbReference type="SUPFAM" id="SSF51316">
    <property type="entry name" value="Mss4-like"/>
    <property type="match status" value="1"/>
</dbReference>
<name>A0ABV3RPR2_9RHOB</name>
<accession>A0ABV3RPR2</accession>
<dbReference type="EMBL" id="JBFNXX010000006">
    <property type="protein sequence ID" value="MEW9920083.1"/>
    <property type="molecule type" value="Genomic_DNA"/>
</dbReference>
<gene>
    <name evidence="6" type="ORF">AB2B41_10735</name>
</gene>
<keyword evidence="2" id="KW-0479">Metal-binding</keyword>
<dbReference type="Proteomes" id="UP001556098">
    <property type="component" value="Unassembled WGS sequence"/>
</dbReference>
<dbReference type="Gene3D" id="3.90.1590.10">
    <property type="entry name" value="glutathione-dependent formaldehyde- activating enzyme (gfa)"/>
    <property type="match status" value="1"/>
</dbReference>
<evidence type="ECO:0000313" key="7">
    <source>
        <dbReference type="Proteomes" id="UP001556098"/>
    </source>
</evidence>
<keyword evidence="3" id="KW-0862">Zinc</keyword>